<evidence type="ECO:0000313" key="1">
    <source>
        <dbReference type="EMBL" id="PRF62050.1"/>
    </source>
</evidence>
<dbReference type="Proteomes" id="UP000238982">
    <property type="component" value="Unassembled WGS sequence"/>
</dbReference>
<dbReference type="EMBL" id="PVGH01000046">
    <property type="protein sequence ID" value="PRF62050.1"/>
    <property type="molecule type" value="Genomic_DNA"/>
</dbReference>
<accession>A0A2S9MT34</accession>
<dbReference type="RefSeq" id="WP_105795503.1">
    <property type="nucleotide sequence ID" value="NZ_JAGSWF010000044.1"/>
</dbReference>
<proteinExistence type="predicted"/>
<comment type="caution">
    <text evidence="1">The sequence shown here is derived from an EMBL/GenBank/DDBJ whole genome shotgun (WGS) entry which is preliminary data.</text>
</comment>
<sequence>MTSYSRLHSPFDNAAQPRSDLARIETLEAHVADLAAKVSRLNLLVGVLFEQHHDPASLSVTLVETIDRLAGGMTVRELIARLRERVSKNDMSAFDAHVELMRFKALKILVDEIDRQVQQASTETNGQ</sequence>
<evidence type="ECO:0000313" key="2">
    <source>
        <dbReference type="Proteomes" id="UP000238982"/>
    </source>
</evidence>
<reference evidence="1 2" key="1">
    <citation type="submission" date="2018-03" db="EMBL/GenBank/DDBJ databases">
        <authorList>
            <person name="Keele B.F."/>
        </authorList>
    </citation>
    <scope>NUCLEOTIDE SEQUENCE [LARGE SCALE GENOMIC DNA]</scope>
    <source>
        <strain evidence="1 2">AU19729</strain>
    </source>
</reference>
<dbReference type="AlphaFoldDB" id="A0A2S9MT34"/>
<name>A0A2S9MT34_9BURK</name>
<gene>
    <name evidence="1" type="ORF">C6Q15_10630</name>
</gene>
<organism evidence="1 2">
    <name type="scientific">Burkholderia multivorans</name>
    <dbReference type="NCBI Taxonomy" id="87883"/>
    <lineage>
        <taxon>Bacteria</taxon>
        <taxon>Pseudomonadati</taxon>
        <taxon>Pseudomonadota</taxon>
        <taxon>Betaproteobacteria</taxon>
        <taxon>Burkholderiales</taxon>
        <taxon>Burkholderiaceae</taxon>
        <taxon>Burkholderia</taxon>
        <taxon>Burkholderia cepacia complex</taxon>
    </lineage>
</organism>
<protein>
    <submittedName>
        <fullName evidence="1">Uncharacterized protein</fullName>
    </submittedName>
</protein>